<organism evidence="3">
    <name type="scientific">Candidatus Berkiella cookevillensis</name>
    <dbReference type="NCBI Taxonomy" id="437022"/>
    <lineage>
        <taxon>Bacteria</taxon>
        <taxon>Pseudomonadati</taxon>
        <taxon>Pseudomonadota</taxon>
        <taxon>Gammaproteobacteria</taxon>
        <taxon>Candidatus Berkiellales</taxon>
        <taxon>Candidatus Berkiellaceae</taxon>
        <taxon>Candidatus Berkiella</taxon>
    </lineage>
</organism>
<reference evidence="4" key="3">
    <citation type="submission" date="2021-06" db="EMBL/GenBank/DDBJ databases">
        <title>Genomic Description and Analysis of Intracellular Bacteria, Candidatus Berkiella cookevillensis and Candidatus Berkiella aquae.</title>
        <authorList>
            <person name="Kidane D.T."/>
            <person name="Mehari Y.T."/>
            <person name="Rice F.C."/>
            <person name="Arivett B.A."/>
            <person name="Farone A.L."/>
            <person name="Berk S.G."/>
            <person name="Farone M.B."/>
        </authorList>
    </citation>
    <scope>NUCLEOTIDE SEQUENCE</scope>
    <source>
        <strain evidence="4">CC99</strain>
    </source>
</reference>
<feature type="chain" id="PRO_5043129596" evidence="2">
    <location>
        <begin position="27"/>
        <end position="110"/>
    </location>
</feature>
<accession>A0A0Q9Y8V2</accession>
<dbReference type="Proteomes" id="UP000051494">
    <property type="component" value="Unassembled WGS sequence"/>
</dbReference>
<feature type="signal peptide" evidence="2">
    <location>
        <begin position="1"/>
        <end position="26"/>
    </location>
</feature>
<sequence>MRIKVFLSLFMLIFTCHAFIPTCCLAQPENAEAQVPVKAYDSLFKQYQSQKVVKRKAWQDANKQVQQSGAHMNHNMENSDSMSEAHGGHSSEDSGMGSNMTPGVKNHAHH</sequence>
<evidence type="ECO:0000256" key="2">
    <source>
        <dbReference type="SAM" id="SignalP"/>
    </source>
</evidence>
<evidence type="ECO:0000256" key="1">
    <source>
        <dbReference type="SAM" id="MobiDB-lite"/>
    </source>
</evidence>
<reference evidence="4" key="2">
    <citation type="journal article" date="2016" name="Genome Announc.">
        <title>Draft Genome Sequences of Two Novel Amoeba-Resistant Intranuclear Bacteria, 'Candidatus Berkiella cookevillensis' and 'Candidatus Berkiella aquae'.</title>
        <authorList>
            <person name="Mehari Y.T."/>
            <person name="Arivett B.A."/>
            <person name="Farone A.L."/>
            <person name="Gunderson J.H."/>
            <person name="Farone M.B."/>
        </authorList>
    </citation>
    <scope>NUCLEOTIDE SEQUENCE</scope>
    <source>
        <strain evidence="4">CC99</strain>
    </source>
</reference>
<dbReference type="EMBL" id="LKHV01000026">
    <property type="protein sequence ID" value="KRG17189.1"/>
    <property type="molecule type" value="Genomic_DNA"/>
</dbReference>
<reference evidence="3" key="1">
    <citation type="submission" date="2015-09" db="EMBL/GenBank/DDBJ databases">
        <title>Draft Genome Sequences of Two Novel Amoeba-resistant Intranuclear Bacteria, Candidatus Berkiella cookevillensis and Candidatus Berkiella aquae.</title>
        <authorList>
            <person name="Mehari Y.T."/>
            <person name="Arivett B.A."/>
            <person name="Farone A.L."/>
            <person name="Gunderson J.H."/>
            <person name="Farone M.B."/>
        </authorList>
    </citation>
    <scope>NUCLEOTIDE SEQUENCE [LARGE SCALE GENOMIC DNA]</scope>
    <source>
        <strain evidence="3">CC99</strain>
    </source>
</reference>
<evidence type="ECO:0000313" key="3">
    <source>
        <dbReference type="EMBL" id="KRG17189.1"/>
    </source>
</evidence>
<gene>
    <name evidence="4" type="ORF">CC99x_010200</name>
    <name evidence="3" type="ORF">CC99x_02565</name>
</gene>
<keyword evidence="5" id="KW-1185">Reference proteome</keyword>
<comment type="caution">
    <text evidence="3">The sequence shown here is derived from an EMBL/GenBank/DDBJ whole genome shotgun (WGS) entry which is preliminary data.</text>
</comment>
<feature type="compositionally biased region" description="Polar residues" evidence="1">
    <location>
        <begin position="62"/>
        <end position="82"/>
    </location>
</feature>
<dbReference type="RefSeq" id="WP_057625641.1">
    <property type="nucleotide sequence ID" value="NZ_LKHV02000001.1"/>
</dbReference>
<dbReference type="AlphaFoldDB" id="A0A0Q9Y8V2"/>
<protein>
    <submittedName>
        <fullName evidence="3">Uncharacterized protein</fullName>
    </submittedName>
</protein>
<proteinExistence type="predicted"/>
<dbReference type="EMBL" id="LKHV02000001">
    <property type="protein sequence ID" value="MCS5709275.1"/>
    <property type="molecule type" value="Genomic_DNA"/>
</dbReference>
<name>A0A0Q9Y8V2_9GAMM</name>
<dbReference type="STRING" id="437022.CC99x_02565"/>
<evidence type="ECO:0000313" key="5">
    <source>
        <dbReference type="Proteomes" id="UP000051494"/>
    </source>
</evidence>
<feature type="region of interest" description="Disordered" evidence="1">
    <location>
        <begin position="62"/>
        <end position="110"/>
    </location>
</feature>
<evidence type="ECO:0000313" key="4">
    <source>
        <dbReference type="EMBL" id="MCS5709275.1"/>
    </source>
</evidence>
<keyword evidence="2" id="KW-0732">Signal</keyword>